<name>A0A6P2UZE6_9BURK</name>
<feature type="region of interest" description="Disordered" evidence="1">
    <location>
        <begin position="72"/>
        <end position="112"/>
    </location>
</feature>
<feature type="compositionally biased region" description="Basic and acidic residues" evidence="1">
    <location>
        <begin position="94"/>
        <end position="112"/>
    </location>
</feature>
<sequence length="112" mass="12160">MTQTQLPAYLVTRRLAPRMRSGAGFTTGRPIDTLRAGLARHHAECGCLGQIRIAHATTTLAQGIDDVAVMRGSGAPGKRVRLDAHSPGRRAPRARRDARLTHLDGDREADTR</sequence>
<dbReference type="AlphaFoldDB" id="A0A6P2UZE6"/>
<dbReference type="EMBL" id="CABVQT010000001">
    <property type="protein sequence ID" value="VWC83030.1"/>
    <property type="molecule type" value="Genomic_DNA"/>
</dbReference>
<evidence type="ECO:0000256" key="1">
    <source>
        <dbReference type="SAM" id="MobiDB-lite"/>
    </source>
</evidence>
<evidence type="ECO:0000313" key="2">
    <source>
        <dbReference type="EMBL" id="VWC83030.1"/>
    </source>
</evidence>
<dbReference type="Proteomes" id="UP000494182">
    <property type="component" value="Unassembled WGS sequence"/>
</dbReference>
<gene>
    <name evidence="2" type="ORF">BCO71171_00608</name>
</gene>
<evidence type="ECO:0000313" key="3">
    <source>
        <dbReference type="Proteomes" id="UP000494182"/>
    </source>
</evidence>
<dbReference type="RefSeq" id="WP_089429309.1">
    <property type="nucleotide sequence ID" value="NZ_CABVQT010000001.1"/>
</dbReference>
<proteinExistence type="predicted"/>
<accession>A0A6P2UZE6</accession>
<protein>
    <submittedName>
        <fullName evidence="2">Uncharacterized protein</fullName>
    </submittedName>
</protein>
<reference evidence="2 3" key="1">
    <citation type="submission" date="2019-09" db="EMBL/GenBank/DDBJ databases">
        <authorList>
            <person name="Depoorter E."/>
        </authorList>
    </citation>
    <scope>NUCLEOTIDE SEQUENCE [LARGE SCALE GENOMIC DNA]</scope>
    <source>
        <strain evidence="2">R-71171</strain>
    </source>
</reference>
<organism evidence="2 3">
    <name type="scientific">Burkholderia contaminans</name>
    <dbReference type="NCBI Taxonomy" id="488447"/>
    <lineage>
        <taxon>Bacteria</taxon>
        <taxon>Pseudomonadati</taxon>
        <taxon>Pseudomonadota</taxon>
        <taxon>Betaproteobacteria</taxon>
        <taxon>Burkholderiales</taxon>
        <taxon>Burkholderiaceae</taxon>
        <taxon>Burkholderia</taxon>
        <taxon>Burkholderia cepacia complex</taxon>
    </lineage>
</organism>